<dbReference type="Gene3D" id="3.40.50.150">
    <property type="entry name" value="Vaccinia Virus protein VP39"/>
    <property type="match status" value="1"/>
</dbReference>
<evidence type="ECO:0000313" key="2">
    <source>
        <dbReference type="EMBL" id="KKL08486.1"/>
    </source>
</evidence>
<protein>
    <recommendedName>
        <fullName evidence="1">Methyltransferase FkbM domain-containing protein</fullName>
    </recommendedName>
</protein>
<dbReference type="InterPro" id="IPR029063">
    <property type="entry name" value="SAM-dependent_MTases_sf"/>
</dbReference>
<dbReference type="NCBIfam" id="TIGR01444">
    <property type="entry name" value="fkbM_fam"/>
    <property type="match status" value="1"/>
</dbReference>
<dbReference type="AlphaFoldDB" id="A0A0F9CS76"/>
<dbReference type="InterPro" id="IPR006342">
    <property type="entry name" value="FkbM_mtfrase"/>
</dbReference>
<proteinExistence type="predicted"/>
<comment type="caution">
    <text evidence="2">The sequence shown here is derived from an EMBL/GenBank/DDBJ whole genome shotgun (WGS) entry which is preliminary data.</text>
</comment>
<feature type="domain" description="Methyltransferase FkbM" evidence="1">
    <location>
        <begin position="37"/>
        <end position="181"/>
    </location>
</feature>
<evidence type="ECO:0000259" key="1">
    <source>
        <dbReference type="Pfam" id="PF05050"/>
    </source>
</evidence>
<dbReference type="EMBL" id="LAZR01042859">
    <property type="protein sequence ID" value="KKL08486.1"/>
    <property type="molecule type" value="Genomic_DNA"/>
</dbReference>
<sequence length="242" mass="28329">MSIISAKQKKSLYTEIVRKDCYLLKCWKINFFDYILDIGANIGLFSLYVNFLHYNAKIFAYEPCKKTFNYLIENTNYIDNTKYIQKALGDGSNLYLYDTGYSGCNLFFKKDETDKKLDSQYTRSLSLGDMFEKNKILMNSRFFIKMDCEGGERFLLYDNLAINIIRNSHATAIEVHFPPTKTPRNEAAERFKTFPTWEIYNNWIHDNFEKTHEIVYHCSSGRNGAGVYVLLKKESSGLIRDK</sequence>
<accession>A0A0F9CS76</accession>
<dbReference type="SUPFAM" id="SSF53335">
    <property type="entry name" value="S-adenosyl-L-methionine-dependent methyltransferases"/>
    <property type="match status" value="1"/>
</dbReference>
<dbReference type="Pfam" id="PF05050">
    <property type="entry name" value="Methyltransf_21"/>
    <property type="match status" value="1"/>
</dbReference>
<gene>
    <name evidence="2" type="ORF">LCGC14_2575380</name>
</gene>
<name>A0A0F9CS76_9ZZZZ</name>
<reference evidence="2" key="1">
    <citation type="journal article" date="2015" name="Nature">
        <title>Complex archaea that bridge the gap between prokaryotes and eukaryotes.</title>
        <authorList>
            <person name="Spang A."/>
            <person name="Saw J.H."/>
            <person name="Jorgensen S.L."/>
            <person name="Zaremba-Niedzwiedzka K."/>
            <person name="Martijn J."/>
            <person name="Lind A.E."/>
            <person name="van Eijk R."/>
            <person name="Schleper C."/>
            <person name="Guy L."/>
            <person name="Ettema T.J."/>
        </authorList>
    </citation>
    <scope>NUCLEOTIDE SEQUENCE</scope>
</reference>
<organism evidence="2">
    <name type="scientific">marine sediment metagenome</name>
    <dbReference type="NCBI Taxonomy" id="412755"/>
    <lineage>
        <taxon>unclassified sequences</taxon>
        <taxon>metagenomes</taxon>
        <taxon>ecological metagenomes</taxon>
    </lineage>
</organism>